<dbReference type="OrthoDB" id="9793120at2"/>
<feature type="transmembrane region" description="Helical" evidence="2">
    <location>
        <begin position="390"/>
        <end position="410"/>
    </location>
</feature>
<gene>
    <name evidence="4" type="ORF">SAMN05216575_1011259</name>
    <name evidence="3" type="ORF">SIM71_09515</name>
</gene>
<dbReference type="Pfam" id="PF01564">
    <property type="entry name" value="Spermine_synth"/>
    <property type="match status" value="1"/>
</dbReference>
<dbReference type="PANTHER" id="PTHR43317:SF1">
    <property type="entry name" value="THERMOSPERMINE SYNTHASE ACAULIS5"/>
    <property type="match status" value="1"/>
</dbReference>
<organism evidence="4 5">
    <name type="scientific">Ectopseudomonas alcaliphila</name>
    <dbReference type="NCBI Taxonomy" id="101564"/>
    <lineage>
        <taxon>Bacteria</taxon>
        <taxon>Pseudomonadati</taxon>
        <taxon>Pseudomonadota</taxon>
        <taxon>Gammaproteobacteria</taxon>
        <taxon>Pseudomonadales</taxon>
        <taxon>Pseudomonadaceae</taxon>
        <taxon>Ectopseudomonas</taxon>
    </lineage>
</organism>
<dbReference type="EMBL" id="JAWXXP010000001">
    <property type="protein sequence ID" value="MDX5992292.1"/>
    <property type="molecule type" value="Genomic_DNA"/>
</dbReference>
<dbReference type="Proteomes" id="UP001278050">
    <property type="component" value="Unassembled WGS sequence"/>
</dbReference>
<dbReference type="AlphaFoldDB" id="A0A1G6XGN6"/>
<evidence type="ECO:0000313" key="4">
    <source>
        <dbReference type="EMBL" id="SDD77378.1"/>
    </source>
</evidence>
<evidence type="ECO:0000313" key="5">
    <source>
        <dbReference type="Proteomes" id="UP000182413"/>
    </source>
</evidence>
<feature type="transmembrane region" description="Helical" evidence="2">
    <location>
        <begin position="446"/>
        <end position="467"/>
    </location>
</feature>
<feature type="transmembrane region" description="Helical" evidence="2">
    <location>
        <begin position="12"/>
        <end position="30"/>
    </location>
</feature>
<feature type="transmembrane region" description="Helical" evidence="2">
    <location>
        <begin position="304"/>
        <end position="325"/>
    </location>
</feature>
<reference evidence="3 6" key="2">
    <citation type="submission" date="2023-11" db="EMBL/GenBank/DDBJ databases">
        <title>MicrobeMod: A computational toolkit for identifying prokaryotic methylation and restriction-modification with nanopore sequencing.</title>
        <authorList>
            <person name="Crits-Christoph A."/>
            <person name="Kang S.C."/>
            <person name="Lee H."/>
            <person name="Ostrov N."/>
        </authorList>
    </citation>
    <scope>NUCLEOTIDE SEQUENCE [LARGE SCALE GENOMIC DNA]</scope>
    <source>
        <strain evidence="3 6">ATCC BAA-571</strain>
    </source>
</reference>
<dbReference type="SUPFAM" id="SSF53335">
    <property type="entry name" value="S-adenosyl-L-methionine-dependent methyltransferases"/>
    <property type="match status" value="1"/>
</dbReference>
<proteinExistence type="predicted"/>
<name>A0A1G6XGN6_9GAMM</name>
<keyword evidence="6" id="KW-1185">Reference proteome</keyword>
<dbReference type="GO" id="GO:0006596">
    <property type="term" value="P:polyamine biosynthetic process"/>
    <property type="evidence" value="ECO:0007669"/>
    <property type="project" value="UniProtKB-KW"/>
</dbReference>
<feature type="transmembrane region" description="Helical" evidence="2">
    <location>
        <begin position="189"/>
        <end position="208"/>
    </location>
</feature>
<evidence type="ECO:0000256" key="2">
    <source>
        <dbReference type="SAM" id="Phobius"/>
    </source>
</evidence>
<evidence type="ECO:0000256" key="1">
    <source>
        <dbReference type="ARBA" id="ARBA00023115"/>
    </source>
</evidence>
<feature type="transmembrane region" description="Helical" evidence="2">
    <location>
        <begin position="416"/>
        <end position="434"/>
    </location>
</feature>
<feature type="transmembrane region" description="Helical" evidence="2">
    <location>
        <begin position="162"/>
        <end position="183"/>
    </location>
</feature>
<sequence length="1012" mass="108815">MSKVSSSRLYSLLAVFILSGFAGLIYQSIWSHYLGLFLGHAAYAQALVLAIFMGGMAAGAALVARAGSRWGNLIRRYAVIEAVIGLLAMLFHWVFVGMLGLSYEFIIPALGNASWVNLYKWLLAGLLILPQTLLLGMTFPLMSGGIIRRFPGADGHILGSLYFTNSIGAAIGVLFAAFLILPAMGLQGAMLLAGGLNLLVAALAWTLAGADQSAPTVAEPKTAIAGSGASGVNGRLLRIVLLGTFLSGAASFAYEIIWIRMLSLAVGSTLHAFELMLAAFIAGIAFGGLWVRKRADSARDPLRLVGWLQIAMGLAALVSLIFYANSFGWVGFLMAALTHSDGGYAFFNLGTGLIAVLIMMPAAFFAGTTLPLFTVVLLRDGQGEASIGRVYAWNTLGAILGVFAAIHLLIPVLGLKMALVFSAMVDMVIGLALLRLRTFDSRDFAVFAGAAGCVALAVSLIVSQVPFDPLRLSSGVYRSGQASLAKDTEIAFYQDGKTASVAATNHNSIGVAAIATNGKVDAAIRMGEGDATSDEPTMVLAAAIPMAYVSDLKSAGVIGFGSGLTTHTLLADRRVQRVDTIEIEAQMVAGAQIFGHRVARAYSDPRSNIIIDDAKSYFAGQQHRYDLIVSEPSNPWISGVGALFSREFYEFVPQFLSDDGVFVQWLQLYEIDEKLVGSVLNALAPAFQDYHAYLSNSADLLIVASNKPLSEQPDFQKLFSGELKGDLQAVGMSHPDQLRFRKVADAQMIRALARLYAGPVNSDYYPVLSLNAPRTRFKKQSADQLMGIPVASLPLLESLGVSGVLGASADIGFVGHYRRADFTGQARAARAALMGDGADIAYRQTVESMWEIKGVAECAQPWTPVREELAVKHFRVLVEATLAYMGPEELEGVLIDPSWQSCNNLPAAYTDLLNIVRSAALRDDARFVELAAEWFESVDSRPKIYSDEFDKVVFGLWQLALIKLERYDEAKQLESVHGAQVPASGYYGFIRSLLLAWLDVHNDQEPDGLMSN</sequence>
<dbReference type="InterPro" id="IPR029063">
    <property type="entry name" value="SAM-dependent_MTases_sf"/>
</dbReference>
<feature type="transmembrane region" description="Helical" evidence="2">
    <location>
        <begin position="345"/>
        <end position="378"/>
    </location>
</feature>
<keyword evidence="2" id="KW-0812">Transmembrane</keyword>
<feature type="transmembrane region" description="Helical" evidence="2">
    <location>
        <begin position="121"/>
        <end position="141"/>
    </location>
</feature>
<evidence type="ECO:0000313" key="3">
    <source>
        <dbReference type="EMBL" id="MDX5992292.1"/>
    </source>
</evidence>
<dbReference type="PANTHER" id="PTHR43317">
    <property type="entry name" value="THERMOSPERMINE SYNTHASE ACAULIS5"/>
    <property type="match status" value="1"/>
</dbReference>
<dbReference type="NCBIfam" id="NF037959">
    <property type="entry name" value="MFS_SpdSyn"/>
    <property type="match status" value="1"/>
</dbReference>
<evidence type="ECO:0000313" key="6">
    <source>
        <dbReference type="Proteomes" id="UP001278050"/>
    </source>
</evidence>
<feature type="transmembrane region" description="Helical" evidence="2">
    <location>
        <begin position="42"/>
        <end position="65"/>
    </location>
</feature>
<protein>
    <submittedName>
        <fullName evidence="3">Fused MFS/spermidine synthase</fullName>
    </submittedName>
    <submittedName>
        <fullName evidence="4">Spermine/spermidine synthase</fullName>
    </submittedName>
</protein>
<feature type="transmembrane region" description="Helical" evidence="2">
    <location>
        <begin position="239"/>
        <end position="259"/>
    </location>
</feature>
<reference evidence="4 5" key="1">
    <citation type="submission" date="2016-10" db="EMBL/GenBank/DDBJ databases">
        <authorList>
            <person name="de Groot N.N."/>
        </authorList>
    </citation>
    <scope>NUCLEOTIDE SEQUENCE [LARGE SCALE GENOMIC DNA]</scope>
    <source>
        <strain evidence="4 5">JCM 10630</strain>
    </source>
</reference>
<dbReference type="Gene3D" id="3.40.50.150">
    <property type="entry name" value="Vaccinia Virus protein VP39"/>
    <property type="match status" value="1"/>
</dbReference>
<accession>A0A1G6XGN6</accession>
<keyword evidence="1" id="KW-0620">Polyamine biosynthesis</keyword>
<dbReference type="Proteomes" id="UP000182413">
    <property type="component" value="Unassembled WGS sequence"/>
</dbReference>
<feature type="transmembrane region" description="Helical" evidence="2">
    <location>
        <begin position="77"/>
        <end position="101"/>
    </location>
</feature>
<dbReference type="EMBL" id="FNAE01000001">
    <property type="protein sequence ID" value="SDD77378.1"/>
    <property type="molecule type" value="Genomic_DNA"/>
</dbReference>
<feature type="transmembrane region" description="Helical" evidence="2">
    <location>
        <begin position="271"/>
        <end position="292"/>
    </location>
</feature>
<dbReference type="RefSeq" id="WP_074675999.1">
    <property type="nucleotide sequence ID" value="NZ_CBCSET010000001.1"/>
</dbReference>
<keyword evidence="2" id="KW-0472">Membrane</keyword>
<keyword evidence="2" id="KW-1133">Transmembrane helix</keyword>